<organism evidence="1 2">
    <name type="scientific">Gossypium barbadense</name>
    <name type="common">Sea Island cotton</name>
    <name type="synonym">Hibiscus barbadensis</name>
    <dbReference type="NCBI Taxonomy" id="3634"/>
    <lineage>
        <taxon>Eukaryota</taxon>
        <taxon>Viridiplantae</taxon>
        <taxon>Streptophyta</taxon>
        <taxon>Embryophyta</taxon>
        <taxon>Tracheophyta</taxon>
        <taxon>Spermatophyta</taxon>
        <taxon>Magnoliopsida</taxon>
        <taxon>eudicotyledons</taxon>
        <taxon>Gunneridae</taxon>
        <taxon>Pentapetalae</taxon>
        <taxon>rosids</taxon>
        <taxon>malvids</taxon>
        <taxon>Malvales</taxon>
        <taxon>Malvaceae</taxon>
        <taxon>Malvoideae</taxon>
        <taxon>Gossypium</taxon>
    </lineage>
</organism>
<evidence type="ECO:0000313" key="2">
    <source>
        <dbReference type="Proteomes" id="UP000239757"/>
    </source>
</evidence>
<accession>A0A2P5Y4P1</accession>
<dbReference type="Proteomes" id="UP000239757">
    <property type="component" value="Unassembled WGS sequence"/>
</dbReference>
<gene>
    <name evidence="1" type="ORF">GOBAR_AA10086</name>
</gene>
<dbReference type="EMBL" id="KZ663710">
    <property type="protein sequence ID" value="PPS10563.1"/>
    <property type="molecule type" value="Genomic_DNA"/>
</dbReference>
<sequence length="177" mass="20072">METHGHARDKARFCFFNMGVRHARAIKPWTTIHGRGTLTWAGEKRTQLGTAVRDGRDTGVALSRVALPYISKSMFIFLFLSKSLAKISPSPLPDPYSQPPPPSRPVHVAASYANISEHLTRFELQCVQQFDNMDVTKDKQIPKVNDDRTSNEQRQFLADLEHHFSSPQNLDCLLNKK</sequence>
<protein>
    <submittedName>
        <fullName evidence="1">Uncharacterized protein</fullName>
    </submittedName>
</protein>
<proteinExistence type="predicted"/>
<dbReference type="AlphaFoldDB" id="A0A2P5Y4P1"/>
<reference evidence="1 2" key="1">
    <citation type="submission" date="2015-01" db="EMBL/GenBank/DDBJ databases">
        <title>Genome of allotetraploid Gossypium barbadense reveals genomic plasticity and fiber elongation in cotton evolution.</title>
        <authorList>
            <person name="Chen X."/>
            <person name="Liu X."/>
            <person name="Zhao B."/>
            <person name="Zheng H."/>
            <person name="Hu Y."/>
            <person name="Lu G."/>
            <person name="Yang C."/>
            <person name="Chen J."/>
            <person name="Shan C."/>
            <person name="Zhang L."/>
            <person name="Zhou Y."/>
            <person name="Wang L."/>
            <person name="Guo W."/>
            <person name="Bai Y."/>
            <person name="Ruan J."/>
            <person name="Shangguan X."/>
            <person name="Mao Y."/>
            <person name="Jiang J."/>
            <person name="Zhu Y."/>
            <person name="Lei J."/>
            <person name="Kang H."/>
            <person name="Chen S."/>
            <person name="He X."/>
            <person name="Wang R."/>
            <person name="Wang Y."/>
            <person name="Chen J."/>
            <person name="Wang L."/>
            <person name="Yu S."/>
            <person name="Wang B."/>
            <person name="Wei J."/>
            <person name="Song S."/>
            <person name="Lu X."/>
            <person name="Gao Z."/>
            <person name="Gu W."/>
            <person name="Deng X."/>
            <person name="Ma D."/>
            <person name="Wang S."/>
            <person name="Liang W."/>
            <person name="Fang L."/>
            <person name="Cai C."/>
            <person name="Zhu X."/>
            <person name="Zhou B."/>
            <person name="Zhang Y."/>
            <person name="Chen Z."/>
            <person name="Xu S."/>
            <person name="Zhu R."/>
            <person name="Wang S."/>
            <person name="Zhang T."/>
            <person name="Zhao G."/>
        </authorList>
    </citation>
    <scope>NUCLEOTIDE SEQUENCE [LARGE SCALE GENOMIC DNA]</scope>
    <source>
        <strain evidence="2">cv. Xinhai21</strain>
        <tissue evidence="1">Leaf</tissue>
    </source>
</reference>
<evidence type="ECO:0000313" key="1">
    <source>
        <dbReference type="EMBL" id="PPS10563.1"/>
    </source>
</evidence>
<name>A0A2P5Y4P1_GOSBA</name>